<dbReference type="SMART" id="SM00852">
    <property type="entry name" value="MoCF_biosynth"/>
    <property type="match status" value="1"/>
</dbReference>
<dbReference type="EMBL" id="JAESND010000006">
    <property type="protein sequence ID" value="MBM3116591.1"/>
    <property type="molecule type" value="Genomic_DNA"/>
</dbReference>
<evidence type="ECO:0000313" key="3">
    <source>
        <dbReference type="Proteomes" id="UP000809431"/>
    </source>
</evidence>
<dbReference type="InterPro" id="IPR036425">
    <property type="entry name" value="MoaB/Mog-like_dom_sf"/>
</dbReference>
<dbReference type="PANTHER" id="PTHR13939:SF0">
    <property type="entry name" value="NMN AMIDOHYDROLASE-LIKE PROTEIN YFAY"/>
    <property type="match status" value="1"/>
</dbReference>
<dbReference type="CDD" id="cd00885">
    <property type="entry name" value="cinA"/>
    <property type="match status" value="1"/>
</dbReference>
<protein>
    <submittedName>
        <fullName evidence="2">Competence/damage-inducible protein A</fullName>
    </submittedName>
</protein>
<accession>A0ABS2BLV0</accession>
<feature type="domain" description="MoaB/Mog" evidence="1">
    <location>
        <begin position="4"/>
        <end position="164"/>
    </location>
</feature>
<organism evidence="2 3">
    <name type="scientific">Jeongeupia naejangsanensis</name>
    <dbReference type="NCBI Taxonomy" id="613195"/>
    <lineage>
        <taxon>Bacteria</taxon>
        <taxon>Pseudomonadati</taxon>
        <taxon>Pseudomonadota</taxon>
        <taxon>Betaproteobacteria</taxon>
        <taxon>Neisseriales</taxon>
        <taxon>Chitinibacteraceae</taxon>
        <taxon>Jeongeupia</taxon>
    </lineage>
</organism>
<dbReference type="SUPFAM" id="SSF53218">
    <property type="entry name" value="Molybdenum cofactor biosynthesis proteins"/>
    <property type="match status" value="1"/>
</dbReference>
<dbReference type="RefSeq" id="WP_203538837.1">
    <property type="nucleotide sequence ID" value="NZ_JAESND010000006.1"/>
</dbReference>
<keyword evidence="3" id="KW-1185">Reference proteome</keyword>
<evidence type="ECO:0000313" key="2">
    <source>
        <dbReference type="EMBL" id="MBM3116591.1"/>
    </source>
</evidence>
<evidence type="ECO:0000259" key="1">
    <source>
        <dbReference type="SMART" id="SM00852"/>
    </source>
</evidence>
<proteinExistence type="predicted"/>
<name>A0ABS2BLV0_9NEIS</name>
<dbReference type="InterPro" id="IPR050101">
    <property type="entry name" value="CinA"/>
</dbReference>
<dbReference type="InterPro" id="IPR001453">
    <property type="entry name" value="MoaB/Mog_dom"/>
</dbReference>
<sequence length="244" mass="27188">MKFELFIIGDEILSGRRQDKHFAAIQTRLLCRGHQLHGVAYLPDEPSRLEAAFREQQQRGLPLISCGGIGATPDDHTRGALARALDRPLVQHTAAAQLIETRFGDAAYPHRIRMAEFPAGASLIPNPVNHVAGCRCEQVHLLPGFPEMAWPMCDWLLEQHYPDVIADICYSLIAVDAREGELIDLMQVLVQRWPAVRFSSLPSYGNARHPGQHIDFSVSGLEPDVGDAFSFLRRALLQRGLTLI</sequence>
<reference evidence="2 3" key="1">
    <citation type="submission" date="2021-01" db="EMBL/GenBank/DDBJ databases">
        <title>Draft Genome Sequence and Polyhydroxyalkanoate Biosynthetic Potential of Jeongeupia naejangsanensis Type Strain DSM 24253.</title>
        <authorList>
            <person name="Turrini P."/>
            <person name="Artuso I."/>
            <person name="Lugli G.A."/>
            <person name="Frangipani E."/>
            <person name="Ventura M."/>
            <person name="Visca P."/>
        </authorList>
    </citation>
    <scope>NUCLEOTIDE SEQUENCE [LARGE SCALE GENOMIC DNA]</scope>
    <source>
        <strain evidence="2 3">DSM 24253</strain>
    </source>
</reference>
<dbReference type="Pfam" id="PF00994">
    <property type="entry name" value="MoCF_biosynth"/>
    <property type="match status" value="1"/>
</dbReference>
<comment type="caution">
    <text evidence="2">The sequence shown here is derived from an EMBL/GenBank/DDBJ whole genome shotgun (WGS) entry which is preliminary data.</text>
</comment>
<dbReference type="Proteomes" id="UP000809431">
    <property type="component" value="Unassembled WGS sequence"/>
</dbReference>
<dbReference type="PANTHER" id="PTHR13939">
    <property type="entry name" value="NICOTINAMIDE-NUCLEOTIDE AMIDOHYDROLASE PNCC"/>
    <property type="match status" value="1"/>
</dbReference>
<gene>
    <name evidence="2" type="ORF">JMJ54_12180</name>
</gene>
<dbReference type="Gene3D" id="3.40.980.10">
    <property type="entry name" value="MoaB/Mog-like domain"/>
    <property type="match status" value="1"/>
</dbReference>